<evidence type="ECO:0000313" key="2">
    <source>
        <dbReference type="Proteomes" id="UP000188388"/>
    </source>
</evidence>
<gene>
    <name evidence="1" type="ORF">BQ8794_140044</name>
</gene>
<proteinExistence type="predicted"/>
<reference evidence="2" key="1">
    <citation type="submission" date="2017-01" db="EMBL/GenBank/DDBJ databases">
        <authorList>
            <person name="Brunel B."/>
        </authorList>
    </citation>
    <scope>NUCLEOTIDE SEQUENCE [LARGE SCALE GENOMIC DNA]</scope>
</reference>
<dbReference type="AlphaFoldDB" id="A0A1R3V213"/>
<dbReference type="EMBL" id="FTPD01000006">
    <property type="protein sequence ID" value="SIT53899.1"/>
    <property type="molecule type" value="Genomic_DNA"/>
</dbReference>
<keyword evidence="2" id="KW-1185">Reference proteome</keyword>
<sequence length="93" mass="10850">MLPENRDSSFWTQDSDRHRYDNRSGWWRKRAVSLVLQVAVDLSYSPSTVFLHLGRLRGVGRRRRDGFAELLDHGSIEITFASQWRRGHPPGQT</sequence>
<organism evidence="1 2">
    <name type="scientific">Mesorhizobium prunaredense</name>
    <dbReference type="NCBI Taxonomy" id="1631249"/>
    <lineage>
        <taxon>Bacteria</taxon>
        <taxon>Pseudomonadati</taxon>
        <taxon>Pseudomonadota</taxon>
        <taxon>Alphaproteobacteria</taxon>
        <taxon>Hyphomicrobiales</taxon>
        <taxon>Phyllobacteriaceae</taxon>
        <taxon>Mesorhizobium</taxon>
    </lineage>
</organism>
<dbReference type="STRING" id="1631249.BQ8794_140044"/>
<accession>A0A1R3V213</accession>
<protein>
    <submittedName>
        <fullName evidence="1">Uncharacterized protein</fullName>
    </submittedName>
</protein>
<dbReference type="Proteomes" id="UP000188388">
    <property type="component" value="Unassembled WGS sequence"/>
</dbReference>
<evidence type="ECO:0000313" key="1">
    <source>
        <dbReference type="EMBL" id="SIT53899.1"/>
    </source>
</evidence>
<name>A0A1R3V213_9HYPH</name>